<dbReference type="Gene3D" id="3.40.630.30">
    <property type="match status" value="1"/>
</dbReference>
<evidence type="ECO:0000313" key="5">
    <source>
        <dbReference type="Proteomes" id="UP001431429"/>
    </source>
</evidence>
<evidence type="ECO:0000256" key="2">
    <source>
        <dbReference type="ARBA" id="ARBA00023315"/>
    </source>
</evidence>
<reference evidence="4" key="1">
    <citation type="submission" date="2022-06" db="EMBL/GenBank/DDBJ databases">
        <title>Genome public.</title>
        <authorList>
            <person name="Sun Q."/>
        </authorList>
    </citation>
    <scope>NUCLEOTIDE SEQUENCE</scope>
    <source>
        <strain evidence="4">CWNU-1</strain>
    </source>
</reference>
<accession>A0ABT0UIA7</accession>
<sequence length="160" mass="16979">MSDRQHGAIVRRARRADADGLVAGSRALFAEDAGTSDPSVNVDWPGQFGSERFASGIDDPARLLLVAEHDGRVVGHLTGSVVEGTAMRPVQVATLVSMYVRPAHRGGGLGARLVAQFSAWAKKKGADLAEVTAYSSNADAIRFYERNGFTSQSVTLHTAL</sequence>
<evidence type="ECO:0000256" key="1">
    <source>
        <dbReference type="ARBA" id="ARBA00022679"/>
    </source>
</evidence>
<dbReference type="SUPFAM" id="SSF55729">
    <property type="entry name" value="Acyl-CoA N-acyltransferases (Nat)"/>
    <property type="match status" value="1"/>
</dbReference>
<proteinExistence type="predicted"/>
<dbReference type="PANTHER" id="PTHR43072">
    <property type="entry name" value="N-ACETYLTRANSFERASE"/>
    <property type="match status" value="1"/>
</dbReference>
<keyword evidence="2" id="KW-0012">Acyltransferase</keyword>
<dbReference type="InterPro" id="IPR000182">
    <property type="entry name" value="GNAT_dom"/>
</dbReference>
<dbReference type="CDD" id="cd04301">
    <property type="entry name" value="NAT_SF"/>
    <property type="match status" value="1"/>
</dbReference>
<dbReference type="Proteomes" id="UP001431429">
    <property type="component" value="Unassembled WGS sequence"/>
</dbReference>
<dbReference type="RefSeq" id="WP_250918699.1">
    <property type="nucleotide sequence ID" value="NZ_JAMQAW010000007.1"/>
</dbReference>
<dbReference type="Pfam" id="PF00583">
    <property type="entry name" value="Acetyltransf_1"/>
    <property type="match status" value="1"/>
</dbReference>
<dbReference type="InterPro" id="IPR016181">
    <property type="entry name" value="Acyl_CoA_acyltransferase"/>
</dbReference>
<keyword evidence="1" id="KW-0808">Transferase</keyword>
<organism evidence="4 5">
    <name type="scientific">Streptomyces albipurpureus</name>
    <dbReference type="NCBI Taxonomy" id="2897419"/>
    <lineage>
        <taxon>Bacteria</taxon>
        <taxon>Bacillati</taxon>
        <taxon>Actinomycetota</taxon>
        <taxon>Actinomycetes</taxon>
        <taxon>Kitasatosporales</taxon>
        <taxon>Streptomycetaceae</taxon>
        <taxon>Streptomyces</taxon>
    </lineage>
</organism>
<keyword evidence="5" id="KW-1185">Reference proteome</keyword>
<evidence type="ECO:0000313" key="4">
    <source>
        <dbReference type="EMBL" id="MCM2388362.1"/>
    </source>
</evidence>
<dbReference type="EMBL" id="JAMQAW010000007">
    <property type="protein sequence ID" value="MCM2388362.1"/>
    <property type="molecule type" value="Genomic_DNA"/>
</dbReference>
<evidence type="ECO:0000259" key="3">
    <source>
        <dbReference type="PROSITE" id="PS51186"/>
    </source>
</evidence>
<name>A0ABT0UIA7_9ACTN</name>
<dbReference type="PROSITE" id="PS51186">
    <property type="entry name" value="GNAT"/>
    <property type="match status" value="1"/>
</dbReference>
<comment type="caution">
    <text evidence="4">The sequence shown here is derived from an EMBL/GenBank/DDBJ whole genome shotgun (WGS) entry which is preliminary data.</text>
</comment>
<feature type="domain" description="N-acetyltransferase" evidence="3">
    <location>
        <begin position="8"/>
        <end position="160"/>
    </location>
</feature>
<gene>
    <name evidence="4" type="ORF">NBG84_08630</name>
</gene>
<dbReference type="PANTHER" id="PTHR43072:SF23">
    <property type="entry name" value="UPF0039 PROTEIN C11D3.02C"/>
    <property type="match status" value="1"/>
</dbReference>
<protein>
    <submittedName>
        <fullName evidence="4">GNAT family N-acetyltransferase</fullName>
    </submittedName>
</protein>